<evidence type="ECO:0000256" key="1">
    <source>
        <dbReference type="ARBA" id="ARBA00004496"/>
    </source>
</evidence>
<proteinExistence type="predicted"/>
<dbReference type="Gene3D" id="3.40.50.2300">
    <property type="match status" value="1"/>
</dbReference>
<dbReference type="EMBL" id="CP001089">
    <property type="protein sequence ID" value="ACD96932.1"/>
    <property type="molecule type" value="Genomic_DNA"/>
</dbReference>
<dbReference type="CDD" id="cd00383">
    <property type="entry name" value="trans_reg_C"/>
    <property type="match status" value="1"/>
</dbReference>
<name>B3EAP9_TRIL1</name>
<evidence type="ECO:0000259" key="11">
    <source>
        <dbReference type="PROSITE" id="PS51755"/>
    </source>
</evidence>
<keyword evidence="2" id="KW-0963">Cytoplasm</keyword>
<dbReference type="eggNOG" id="COG0745">
    <property type="taxonomic scope" value="Bacteria"/>
</dbReference>
<evidence type="ECO:0000256" key="8">
    <source>
        <dbReference type="PROSITE-ProRule" id="PRU00169"/>
    </source>
</evidence>
<dbReference type="InterPro" id="IPR001867">
    <property type="entry name" value="OmpR/PhoB-type_DNA-bd"/>
</dbReference>
<evidence type="ECO:0000259" key="10">
    <source>
        <dbReference type="PROSITE" id="PS50110"/>
    </source>
</evidence>
<dbReference type="GO" id="GO:0042802">
    <property type="term" value="F:identical protein binding"/>
    <property type="evidence" value="ECO:0007669"/>
    <property type="project" value="UniProtKB-ARBA"/>
</dbReference>
<sequence length="232" mass="26294">MTPETAGDNLPRILIIDDEVAIRRFLRTVLSSEEFSLHEAEHGHAGLSVTATIRPDLILLDLGLPDLDGIEVIKRIREWSQVPIIVLSVREREEDKIAALDAGADDYLTKPFGVGELLARMRASLRRARQLTPEPTFVRDDLEVNLELRRVLVKGLEVQLTPTEYDLLKLLISQAGKVLTHRHILNKIWGPSHLEQPHVLRVNISNLRRKIEPDPAQPRYITTEPGIGYRLV</sequence>
<feature type="DNA-binding region" description="OmpR/PhoB-type" evidence="9">
    <location>
        <begin position="134"/>
        <end position="232"/>
    </location>
</feature>
<protein>
    <submittedName>
        <fullName evidence="12">Two component transcriptional regulator, winged helix family</fullName>
    </submittedName>
</protein>
<evidence type="ECO:0000256" key="7">
    <source>
        <dbReference type="ARBA" id="ARBA00023163"/>
    </source>
</evidence>
<dbReference type="SUPFAM" id="SSF52172">
    <property type="entry name" value="CheY-like"/>
    <property type="match status" value="1"/>
</dbReference>
<feature type="modified residue" description="4-aspartylphosphate" evidence="8">
    <location>
        <position position="61"/>
    </location>
</feature>
<dbReference type="SMART" id="SM00448">
    <property type="entry name" value="REC"/>
    <property type="match status" value="1"/>
</dbReference>
<dbReference type="PROSITE" id="PS50110">
    <property type="entry name" value="RESPONSE_REGULATORY"/>
    <property type="match status" value="1"/>
</dbReference>
<dbReference type="Proteomes" id="UP000002420">
    <property type="component" value="Chromosome"/>
</dbReference>
<evidence type="ECO:0000313" key="12">
    <source>
        <dbReference type="EMBL" id="ACD96932.1"/>
    </source>
</evidence>
<dbReference type="GO" id="GO:0045893">
    <property type="term" value="P:positive regulation of DNA-templated transcription"/>
    <property type="evidence" value="ECO:0007669"/>
    <property type="project" value="UniProtKB-ARBA"/>
</dbReference>
<evidence type="ECO:0000256" key="6">
    <source>
        <dbReference type="ARBA" id="ARBA00023125"/>
    </source>
</evidence>
<dbReference type="InterPro" id="IPR036388">
    <property type="entry name" value="WH-like_DNA-bd_sf"/>
</dbReference>
<dbReference type="PROSITE" id="PS51755">
    <property type="entry name" value="OMPR_PHOB"/>
    <property type="match status" value="1"/>
</dbReference>
<dbReference type="GO" id="GO:0000156">
    <property type="term" value="F:phosphorelay response regulator activity"/>
    <property type="evidence" value="ECO:0007669"/>
    <property type="project" value="TreeGrafter"/>
</dbReference>
<dbReference type="GO" id="GO:0000987">
    <property type="term" value="F:cis-regulatory region sequence-specific DNA binding"/>
    <property type="evidence" value="ECO:0007669"/>
    <property type="project" value="UniProtKB-ARBA"/>
</dbReference>
<evidence type="ECO:0000313" key="13">
    <source>
        <dbReference type="Proteomes" id="UP000002420"/>
    </source>
</evidence>
<evidence type="ECO:0000256" key="3">
    <source>
        <dbReference type="ARBA" id="ARBA00022553"/>
    </source>
</evidence>
<dbReference type="RefSeq" id="WP_012471256.1">
    <property type="nucleotide sequence ID" value="NC_010814.1"/>
</dbReference>
<dbReference type="GO" id="GO:0005829">
    <property type="term" value="C:cytosol"/>
    <property type="evidence" value="ECO:0007669"/>
    <property type="project" value="TreeGrafter"/>
</dbReference>
<reference evidence="12 13" key="1">
    <citation type="submission" date="2008-05" db="EMBL/GenBank/DDBJ databases">
        <title>Complete sequence of chromosome of Geobacter lovleyi SZ.</title>
        <authorList>
            <consortium name="US DOE Joint Genome Institute"/>
            <person name="Lucas S."/>
            <person name="Copeland A."/>
            <person name="Lapidus A."/>
            <person name="Glavina del Rio T."/>
            <person name="Dalin E."/>
            <person name="Tice H."/>
            <person name="Bruce D."/>
            <person name="Goodwin L."/>
            <person name="Pitluck S."/>
            <person name="Chertkov O."/>
            <person name="Meincke L."/>
            <person name="Brettin T."/>
            <person name="Detter J.C."/>
            <person name="Han C."/>
            <person name="Tapia R."/>
            <person name="Kuske C.R."/>
            <person name="Schmutz J."/>
            <person name="Larimer F."/>
            <person name="Land M."/>
            <person name="Hauser L."/>
            <person name="Kyrpides N."/>
            <person name="Mikhailova N."/>
            <person name="Sung Y."/>
            <person name="Fletcher K.E."/>
            <person name="Ritalahti K.M."/>
            <person name="Loeffler F.E."/>
            <person name="Richardson P."/>
        </authorList>
    </citation>
    <scope>NUCLEOTIDE SEQUENCE [LARGE SCALE GENOMIC DNA]</scope>
    <source>
        <strain evidence="13">ATCC BAA-1151 / DSM 17278 / SZ</strain>
    </source>
</reference>
<dbReference type="OrthoDB" id="9793321at2"/>
<dbReference type="SMART" id="SM00862">
    <property type="entry name" value="Trans_reg_C"/>
    <property type="match status" value="1"/>
</dbReference>
<keyword evidence="7" id="KW-0804">Transcription</keyword>
<feature type="domain" description="OmpR/PhoB-type" evidence="11">
    <location>
        <begin position="134"/>
        <end position="232"/>
    </location>
</feature>
<accession>B3EAP9</accession>
<dbReference type="Gene3D" id="6.10.250.690">
    <property type="match status" value="1"/>
</dbReference>
<dbReference type="InterPro" id="IPR039420">
    <property type="entry name" value="WalR-like"/>
</dbReference>
<gene>
    <name evidence="12" type="ordered locus">Glov_3226</name>
</gene>
<dbReference type="FunFam" id="3.40.50.2300:FF:000021">
    <property type="entry name" value="Two-component system response regulator KdpE"/>
    <property type="match status" value="1"/>
</dbReference>
<evidence type="ECO:0000256" key="2">
    <source>
        <dbReference type="ARBA" id="ARBA00022490"/>
    </source>
</evidence>
<evidence type="ECO:0000256" key="9">
    <source>
        <dbReference type="PROSITE-ProRule" id="PRU01091"/>
    </source>
</evidence>
<keyword evidence="13" id="KW-1185">Reference proteome</keyword>
<keyword evidence="5" id="KW-0805">Transcription regulation</keyword>
<dbReference type="PANTHER" id="PTHR48111:SF50">
    <property type="entry name" value="KDP OPERON TRANSCRIPTIONAL REGULATORY PROTEIN KDPE"/>
    <property type="match status" value="1"/>
</dbReference>
<keyword evidence="4" id="KW-0902">Two-component regulatory system</keyword>
<dbReference type="InterPro" id="IPR001789">
    <property type="entry name" value="Sig_transdc_resp-reg_receiver"/>
</dbReference>
<dbReference type="HOGENOM" id="CLU_000445_30_8_7"/>
<dbReference type="InterPro" id="IPR011006">
    <property type="entry name" value="CheY-like_superfamily"/>
</dbReference>
<comment type="subcellular location">
    <subcellularLocation>
        <location evidence="1">Cytoplasm</location>
    </subcellularLocation>
</comment>
<dbReference type="STRING" id="398767.Glov_3226"/>
<dbReference type="Pfam" id="PF00486">
    <property type="entry name" value="Trans_reg_C"/>
    <property type="match status" value="1"/>
</dbReference>
<dbReference type="Gene3D" id="1.10.10.10">
    <property type="entry name" value="Winged helix-like DNA-binding domain superfamily/Winged helix DNA-binding domain"/>
    <property type="match status" value="1"/>
</dbReference>
<keyword evidence="3 8" id="KW-0597">Phosphoprotein</keyword>
<dbReference type="AlphaFoldDB" id="B3EAP9"/>
<dbReference type="PANTHER" id="PTHR48111">
    <property type="entry name" value="REGULATOR OF RPOS"/>
    <property type="match status" value="1"/>
</dbReference>
<dbReference type="Pfam" id="PF00072">
    <property type="entry name" value="Response_reg"/>
    <property type="match status" value="1"/>
</dbReference>
<feature type="domain" description="Response regulatory" evidence="10">
    <location>
        <begin position="12"/>
        <end position="125"/>
    </location>
</feature>
<dbReference type="KEGG" id="glo:Glov_3226"/>
<evidence type="ECO:0000256" key="5">
    <source>
        <dbReference type="ARBA" id="ARBA00023015"/>
    </source>
</evidence>
<dbReference type="GO" id="GO:0032993">
    <property type="term" value="C:protein-DNA complex"/>
    <property type="evidence" value="ECO:0007669"/>
    <property type="project" value="TreeGrafter"/>
</dbReference>
<organism evidence="12 13">
    <name type="scientific">Trichlorobacter lovleyi (strain ATCC BAA-1151 / DSM 17278 / SZ)</name>
    <name type="common">Geobacter lovleyi</name>
    <dbReference type="NCBI Taxonomy" id="398767"/>
    <lineage>
        <taxon>Bacteria</taxon>
        <taxon>Pseudomonadati</taxon>
        <taxon>Thermodesulfobacteriota</taxon>
        <taxon>Desulfuromonadia</taxon>
        <taxon>Geobacterales</taxon>
        <taxon>Geobacteraceae</taxon>
        <taxon>Trichlorobacter</taxon>
    </lineage>
</organism>
<evidence type="ECO:0000256" key="4">
    <source>
        <dbReference type="ARBA" id="ARBA00023012"/>
    </source>
</evidence>
<keyword evidence="6 9" id="KW-0238">DNA-binding</keyword>